<keyword evidence="4" id="KW-1185">Reference proteome</keyword>
<comment type="caution">
    <text evidence="3">The sequence shown here is derived from an EMBL/GenBank/DDBJ whole genome shotgun (WGS) entry which is preliminary data.</text>
</comment>
<name>A0AAE0VIV5_9BIVA</name>
<keyword evidence="2" id="KW-0472">Membrane</keyword>
<evidence type="ECO:0000313" key="4">
    <source>
        <dbReference type="Proteomes" id="UP001195483"/>
    </source>
</evidence>
<sequence>MSYCVIRHPFTQAQFNLTGGYLADEDFLINLEKSVASSGPFQRAEASLFKGDTKYLIDLSQAHNINLVGYVYNKTDIEEAILNIWKTDNINPDIQIVDLEYCYGEYGMKLTRLSYLAYSSGHQVMPWEISQDKQFQIANALENLDLNRVTSSVVSWPFTNTFELMVNLRPLTFNISGTVETISSGWRRCLESNGTTCKEKCNVSVVLGRPERTIIDLRNTITRLWYLPEYIKDHKKDTWITPDSYGTMASMGELLDRFNISVVRAPVGKLYRILLLHERQMSEFKNVVENALRYIWTSFHSVASADSVKIQTIDWNVNYLSDNGTRVTVIGYRVSVLEADSSFSSLTEPQMSIVEEGLQKYDIASCSCTPHRRREIYVLGDILPYNFSDFEEAISDAWKETNDFFQGNISVKIVQGTTGFKSSDGKDATQLTYFVSASSGGIPIDERDLDEPCVETLNKHLNTTGSAIANTLQMKPPKEQDDFPWWFVVIGIVLCCALMLVTITVFSLIVRNKRYSKSRTLKQHPEDIDAYDQEHFSMEPTFDIPAYNIDEPDADNDSVKAETYTVNS</sequence>
<keyword evidence="2" id="KW-1133">Transmembrane helix</keyword>
<dbReference type="AlphaFoldDB" id="A0AAE0VIV5"/>
<organism evidence="3 4">
    <name type="scientific">Potamilus streckersoni</name>
    <dbReference type="NCBI Taxonomy" id="2493646"/>
    <lineage>
        <taxon>Eukaryota</taxon>
        <taxon>Metazoa</taxon>
        <taxon>Spiralia</taxon>
        <taxon>Lophotrochozoa</taxon>
        <taxon>Mollusca</taxon>
        <taxon>Bivalvia</taxon>
        <taxon>Autobranchia</taxon>
        <taxon>Heteroconchia</taxon>
        <taxon>Palaeoheterodonta</taxon>
        <taxon>Unionida</taxon>
        <taxon>Unionoidea</taxon>
        <taxon>Unionidae</taxon>
        <taxon>Ambleminae</taxon>
        <taxon>Lampsilini</taxon>
        <taxon>Potamilus</taxon>
    </lineage>
</organism>
<feature type="transmembrane region" description="Helical" evidence="2">
    <location>
        <begin position="483"/>
        <end position="510"/>
    </location>
</feature>
<proteinExistence type="predicted"/>
<evidence type="ECO:0000256" key="1">
    <source>
        <dbReference type="SAM" id="MobiDB-lite"/>
    </source>
</evidence>
<reference evidence="3" key="1">
    <citation type="journal article" date="2021" name="Genome Biol. Evol.">
        <title>A High-Quality Reference Genome for a Parasitic Bivalve with Doubly Uniparental Inheritance (Bivalvia: Unionida).</title>
        <authorList>
            <person name="Smith C.H."/>
        </authorList>
    </citation>
    <scope>NUCLEOTIDE SEQUENCE</scope>
    <source>
        <strain evidence="3">CHS0354</strain>
    </source>
</reference>
<evidence type="ECO:0000313" key="3">
    <source>
        <dbReference type="EMBL" id="KAK3579449.1"/>
    </source>
</evidence>
<evidence type="ECO:0000256" key="2">
    <source>
        <dbReference type="SAM" id="Phobius"/>
    </source>
</evidence>
<reference evidence="3" key="3">
    <citation type="submission" date="2023-05" db="EMBL/GenBank/DDBJ databases">
        <authorList>
            <person name="Smith C.H."/>
        </authorList>
    </citation>
    <scope>NUCLEOTIDE SEQUENCE</scope>
    <source>
        <strain evidence="3">CHS0354</strain>
        <tissue evidence="3">Mantle</tissue>
    </source>
</reference>
<feature type="region of interest" description="Disordered" evidence="1">
    <location>
        <begin position="549"/>
        <end position="568"/>
    </location>
</feature>
<dbReference type="EMBL" id="JAEAOA010001694">
    <property type="protein sequence ID" value="KAK3579449.1"/>
    <property type="molecule type" value="Genomic_DNA"/>
</dbReference>
<dbReference type="Proteomes" id="UP001195483">
    <property type="component" value="Unassembled WGS sequence"/>
</dbReference>
<gene>
    <name evidence="3" type="ORF">CHS0354_028249</name>
</gene>
<reference evidence="3" key="2">
    <citation type="journal article" date="2021" name="Genome Biol. Evol.">
        <title>Developing a high-quality reference genome for a parasitic bivalve with doubly uniparental inheritance (Bivalvia: Unionida).</title>
        <authorList>
            <person name="Smith C.H."/>
        </authorList>
    </citation>
    <scope>NUCLEOTIDE SEQUENCE</scope>
    <source>
        <strain evidence="3">CHS0354</strain>
        <tissue evidence="3">Mantle</tissue>
    </source>
</reference>
<protein>
    <submittedName>
        <fullName evidence="3">Uncharacterized protein</fullName>
    </submittedName>
</protein>
<accession>A0AAE0VIV5</accession>
<keyword evidence="2" id="KW-0812">Transmembrane</keyword>